<name>A0A9P0BS41_CHRIL</name>
<dbReference type="Gene3D" id="3.40.50.1170">
    <property type="entry name" value="L-asparaginase, N-terminal domain"/>
    <property type="match status" value="1"/>
</dbReference>
<feature type="active site" evidence="10">
    <location>
        <position position="161"/>
    </location>
</feature>
<dbReference type="InterPro" id="IPR027475">
    <property type="entry name" value="Asparaginase/glutaminase_AS2"/>
</dbReference>
<feature type="binding site" evidence="7">
    <location>
        <position position="130"/>
    </location>
    <ligand>
        <name>substrate</name>
    </ligand>
</feature>
<feature type="active site" description="O-isoaspartyl threonine intermediate" evidence="6">
    <location>
        <position position="55"/>
    </location>
</feature>
<dbReference type="FunFam" id="3.40.50.1170:FF:000003">
    <property type="entry name" value="60 kDa lysophospholipase"/>
    <property type="match status" value="1"/>
</dbReference>
<dbReference type="SMART" id="SM00248">
    <property type="entry name" value="ANK"/>
    <property type="match status" value="4"/>
</dbReference>
<dbReference type="GO" id="GO:0006528">
    <property type="term" value="P:asparagine metabolic process"/>
    <property type="evidence" value="ECO:0007669"/>
    <property type="project" value="UniProtKB-ARBA"/>
</dbReference>
<dbReference type="PROSITE" id="PS51732">
    <property type="entry name" value="ASN_GLN_ASE_3"/>
    <property type="match status" value="1"/>
</dbReference>
<dbReference type="InterPro" id="IPR036152">
    <property type="entry name" value="Asp/glu_Ase-like_sf"/>
</dbReference>
<dbReference type="PROSITE" id="PS00917">
    <property type="entry name" value="ASN_GLN_ASE_2"/>
    <property type="match status" value="1"/>
</dbReference>
<feature type="repeat" description="ANK" evidence="8">
    <location>
        <begin position="445"/>
        <end position="474"/>
    </location>
</feature>
<dbReference type="PIRSF" id="PIRSF001220">
    <property type="entry name" value="L-ASNase_gatD"/>
    <property type="match status" value="1"/>
</dbReference>
<dbReference type="InterPro" id="IPR041725">
    <property type="entry name" value="L-asparaginase_I"/>
</dbReference>
<accession>A0A9P0BS41</accession>
<feature type="domain" description="L-asparaginase N-terminal" evidence="11">
    <location>
        <begin position="46"/>
        <end position="262"/>
    </location>
</feature>
<evidence type="ECO:0000259" key="11">
    <source>
        <dbReference type="Pfam" id="PF00710"/>
    </source>
</evidence>
<dbReference type="PANTHER" id="PTHR11707">
    <property type="entry name" value="L-ASPARAGINASE"/>
    <property type="match status" value="1"/>
</dbReference>
<evidence type="ECO:0000256" key="5">
    <source>
        <dbReference type="ARBA" id="ARBA00061199"/>
    </source>
</evidence>
<dbReference type="EC" id="3.5.1.1" evidence="1"/>
<dbReference type="InterPro" id="IPR020827">
    <property type="entry name" value="Asparaginase/glutaminase_AS1"/>
</dbReference>
<dbReference type="Pfam" id="PF12796">
    <property type="entry name" value="Ank_2"/>
    <property type="match status" value="2"/>
</dbReference>
<sequence length="636" mass="70202">MAFNGDLEKLSLLDKERLAVELHPLFRGDHVQSRRLSRAHELNERRVLVIYTGGTIGMVKTEDGLSPGKNMFKPSIRKYPQLHDEVYYKRMVENSGADKSLASFFVLPKTGDVNWRILYDIQEYDPLLDSSDMNEQDWIKIAKDIKTYYEQYDGFVILHGTDTLCYTASALSFMFENLGKAVVLTGAQIPIFEARSDGVDNFVSSLIIAGGYAIPEVAIFFYGKLFRGNRTRKISVNNLFAFDSPNAVPIVKVGLDMEVNKSAIFRPSVIEKFHVHAKMSKNVGLLRMFPSISTEAVRSSCQEPIQGLVIETYGAGNIPTNRPDLIEVIASAVKRGVIIVNITQCATGAVAALYAAGQGIAKAGVISGFDMTPEAALTKLSYVLTKTELTYQEKIAMMGQNIRGELTNLASMSIPDQTLKEALGTSLNIQSPKKLAEVAENVFSSLLLYGIKHGDESVIQRLLDMGADVNAEDSEGKTPLHEAILHGHVQVVECLLRNGANVHFKTRNGECPLITAVLREDPKIINILLKCGAHLAQADMYPVTEIMSTAIKSGSISKLESLRLAGARFDVLDDLQQTPLHKAVLSNRPEAAKYLMRLGAKETKDILGHTPKDYAKKLNRNNITTLLELEDQSKKP</sequence>
<feature type="domain" description="Asparaginase/glutaminase C-terminal" evidence="12">
    <location>
        <begin position="282"/>
        <end position="388"/>
    </location>
</feature>
<keyword evidence="14" id="KW-1185">Reference proteome</keyword>
<gene>
    <name evidence="13" type="ORF">CINC_LOCUS6336</name>
</gene>
<organism evidence="13 14">
    <name type="scientific">Chrysodeixis includens</name>
    <name type="common">Soybean looper</name>
    <name type="synonym">Pseudoplusia includens</name>
    <dbReference type="NCBI Taxonomy" id="689277"/>
    <lineage>
        <taxon>Eukaryota</taxon>
        <taxon>Metazoa</taxon>
        <taxon>Ecdysozoa</taxon>
        <taxon>Arthropoda</taxon>
        <taxon>Hexapoda</taxon>
        <taxon>Insecta</taxon>
        <taxon>Pterygota</taxon>
        <taxon>Neoptera</taxon>
        <taxon>Endopterygota</taxon>
        <taxon>Lepidoptera</taxon>
        <taxon>Glossata</taxon>
        <taxon>Ditrysia</taxon>
        <taxon>Noctuoidea</taxon>
        <taxon>Noctuidae</taxon>
        <taxon>Plusiinae</taxon>
        <taxon>Chrysodeixis</taxon>
    </lineage>
</organism>
<reference evidence="13" key="1">
    <citation type="submission" date="2021-12" db="EMBL/GenBank/DDBJ databases">
        <authorList>
            <person name="King R."/>
        </authorList>
    </citation>
    <scope>NUCLEOTIDE SEQUENCE</scope>
</reference>
<dbReference type="InterPro" id="IPR027473">
    <property type="entry name" value="L-asparaginase_C"/>
</dbReference>
<dbReference type="OrthoDB" id="542841at2759"/>
<evidence type="ECO:0000256" key="6">
    <source>
        <dbReference type="PIRSR" id="PIRSR001220-1"/>
    </source>
</evidence>
<dbReference type="InterPro" id="IPR036770">
    <property type="entry name" value="Ankyrin_rpt-contain_sf"/>
</dbReference>
<evidence type="ECO:0000259" key="12">
    <source>
        <dbReference type="Pfam" id="PF17763"/>
    </source>
</evidence>
<keyword evidence="4 8" id="KW-0040">ANK repeat</keyword>
<dbReference type="SFLD" id="SFLDS00057">
    <property type="entry name" value="Glutaminase/Asparaginase"/>
    <property type="match status" value="1"/>
</dbReference>
<dbReference type="PANTHER" id="PTHR11707:SF28">
    <property type="entry name" value="60 KDA LYSOPHOSPHOLIPASE"/>
    <property type="match status" value="1"/>
</dbReference>
<dbReference type="SUPFAM" id="SSF53774">
    <property type="entry name" value="Glutaminase/Asparaginase"/>
    <property type="match status" value="1"/>
</dbReference>
<evidence type="ECO:0000256" key="1">
    <source>
        <dbReference type="ARBA" id="ARBA00012920"/>
    </source>
</evidence>
<evidence type="ECO:0000313" key="14">
    <source>
        <dbReference type="Proteomes" id="UP001154114"/>
    </source>
</evidence>
<dbReference type="FunFam" id="3.40.50.40:FF:000001">
    <property type="entry name" value="L-asparaginase 1"/>
    <property type="match status" value="1"/>
</dbReference>
<dbReference type="InterPro" id="IPR006034">
    <property type="entry name" value="Asparaginase/glutaminase-like"/>
</dbReference>
<dbReference type="SMART" id="SM00870">
    <property type="entry name" value="Asparaginase"/>
    <property type="match status" value="1"/>
</dbReference>
<evidence type="ECO:0000256" key="10">
    <source>
        <dbReference type="PROSITE-ProRule" id="PRU10100"/>
    </source>
</evidence>
<dbReference type="EMBL" id="LR824023">
    <property type="protein sequence ID" value="CAH0594379.1"/>
    <property type="molecule type" value="Genomic_DNA"/>
</dbReference>
<protein>
    <recommendedName>
        <fullName evidence="1">asparaginase</fullName>
        <ecNumber evidence="1">3.5.1.1</ecNumber>
    </recommendedName>
</protein>
<evidence type="ECO:0000256" key="8">
    <source>
        <dbReference type="PROSITE-ProRule" id="PRU00023"/>
    </source>
</evidence>
<dbReference type="InterPro" id="IPR002110">
    <property type="entry name" value="Ankyrin_rpt"/>
</dbReference>
<dbReference type="CDD" id="cd08963">
    <property type="entry name" value="L-asparaginase_I"/>
    <property type="match status" value="1"/>
</dbReference>
<dbReference type="Pfam" id="PF00710">
    <property type="entry name" value="Asparaginase"/>
    <property type="match status" value="1"/>
</dbReference>
<dbReference type="SUPFAM" id="SSF48403">
    <property type="entry name" value="Ankyrin repeat"/>
    <property type="match status" value="1"/>
</dbReference>
<dbReference type="InterPro" id="IPR037152">
    <property type="entry name" value="L-asparaginase_N_sf"/>
</dbReference>
<dbReference type="InterPro" id="IPR040919">
    <property type="entry name" value="Asparaginase_C"/>
</dbReference>
<dbReference type="Gene3D" id="3.40.50.40">
    <property type="match status" value="1"/>
</dbReference>
<dbReference type="PROSITE" id="PS00144">
    <property type="entry name" value="ASN_GLN_ASE_1"/>
    <property type="match status" value="1"/>
</dbReference>
<keyword evidence="2" id="KW-0677">Repeat</keyword>
<dbReference type="Pfam" id="PF17763">
    <property type="entry name" value="Asparaginase_C"/>
    <property type="match status" value="1"/>
</dbReference>
<dbReference type="PRINTS" id="PR00139">
    <property type="entry name" value="ASNGLNASE"/>
</dbReference>
<comment type="similarity">
    <text evidence="5">In the N-terminal section; belongs to the asparaginase 1 family.</text>
</comment>
<feature type="active site" evidence="9">
    <location>
        <position position="55"/>
    </location>
</feature>
<evidence type="ECO:0000256" key="3">
    <source>
        <dbReference type="ARBA" id="ARBA00022801"/>
    </source>
</evidence>
<feature type="repeat" description="ANK" evidence="8">
    <location>
        <begin position="508"/>
        <end position="540"/>
    </location>
</feature>
<feature type="repeat" description="ANK" evidence="8">
    <location>
        <begin position="475"/>
        <end position="507"/>
    </location>
</feature>
<proteinExistence type="inferred from homology"/>
<evidence type="ECO:0000256" key="4">
    <source>
        <dbReference type="ARBA" id="ARBA00023043"/>
    </source>
</evidence>
<dbReference type="GO" id="GO:0004067">
    <property type="term" value="F:asparaginase activity"/>
    <property type="evidence" value="ECO:0007669"/>
    <property type="project" value="UniProtKB-UniRule"/>
</dbReference>
<dbReference type="Proteomes" id="UP001154114">
    <property type="component" value="Chromosome 20"/>
</dbReference>
<dbReference type="PROSITE" id="PS50297">
    <property type="entry name" value="ANK_REP_REGION"/>
    <property type="match status" value="1"/>
</dbReference>
<evidence type="ECO:0000256" key="7">
    <source>
        <dbReference type="PIRSR" id="PIRSR001220-2"/>
    </source>
</evidence>
<dbReference type="InterPro" id="IPR027474">
    <property type="entry name" value="L-asparaginase_N"/>
</dbReference>
<dbReference type="PROSITE" id="PS50088">
    <property type="entry name" value="ANK_REPEAT"/>
    <property type="match status" value="3"/>
</dbReference>
<keyword evidence="3" id="KW-0378">Hydrolase</keyword>
<dbReference type="PIRSF" id="PIRSF500176">
    <property type="entry name" value="L_ASNase"/>
    <property type="match status" value="1"/>
</dbReference>
<evidence type="ECO:0000256" key="2">
    <source>
        <dbReference type="ARBA" id="ARBA00022737"/>
    </source>
</evidence>
<evidence type="ECO:0000313" key="13">
    <source>
        <dbReference type="EMBL" id="CAH0594379.1"/>
    </source>
</evidence>
<dbReference type="Gene3D" id="1.25.40.20">
    <property type="entry name" value="Ankyrin repeat-containing domain"/>
    <property type="match status" value="2"/>
</dbReference>
<evidence type="ECO:0000256" key="9">
    <source>
        <dbReference type="PROSITE-ProRule" id="PRU10099"/>
    </source>
</evidence>
<dbReference type="AlphaFoldDB" id="A0A9P0BS41"/>
<feature type="binding site" evidence="7">
    <location>
        <begin position="161"/>
        <end position="162"/>
    </location>
    <ligand>
        <name>substrate</name>
    </ligand>
</feature>